<dbReference type="Gene3D" id="1.20.1280.50">
    <property type="match status" value="1"/>
</dbReference>
<sequence length="712" mass="78515">MADKLEGTTASVDADKTSRLMPNDRSPIVEATETPSGAAESKHMPENTRTPPISAIEDSEAAPNEPGTSKSKSNYSTIADLPNELLSYIFGLLDSPPLSADLHDEPTFDLTNADIADLKTISYVSKRWREAVLPLLFKHARLLVADLELSLAVRNPKEELRPFMEFMTKHDLLRMITTLVIVAKGGTKTAGQDLTKLKLDMFADFWLSLFDAVDPVGLLIIAHPVVLGAFTSCGIIGVDAWNFDCPCHYLRLQRPLDSSKYSRVNDEAVASLNYPTTNKAQKVSKQSTSVQNPIDNIPDLLKYPPSNLSGTDSEATNAEIDPEQLTLQISTLFNIRPWSSITLNEGSFIKLYSTYEFWLRKAPSILSDMLGAGEQRTGALISPTIREMSYIGMFPMASHFDRLTRHLPRLDRLYVQLVPRNNILDTPSKVAHLEMQDLWMERNSCYALLMRELFNAPPTRNYKYLQVFESGDAADKDAWDMAVEYIKRAKNGWRVAGDGVFERDSKDLAPEPKEGDEGGDPSLFPKTELTSPQDTGNKVSRRSQIIGTTNIILGGKTVIQAEVIIRGDLLRTYPSSSGHEKQGKPVAVAIGRYCFFSKGCELRPPGKLYKGTFSHYPLKIADHVFVGPGSVIEAALIGSHVNIGSNCVVGKFTIIKDFVKILDGTVVPPNMVIPSFSIVAGRPGRVVGEVAEGEIDGFDLREVYRTVGNAST</sequence>
<dbReference type="PANTHER" id="PTHR46126">
    <property type="entry name" value="DYNACTIN SUBUNIT 5"/>
    <property type="match status" value="1"/>
</dbReference>
<evidence type="ECO:0000256" key="5">
    <source>
        <dbReference type="ARBA" id="ARBA00034865"/>
    </source>
</evidence>
<feature type="compositionally biased region" description="Polar residues" evidence="6">
    <location>
        <begin position="528"/>
        <end position="541"/>
    </location>
</feature>
<feature type="compositionally biased region" description="Polar residues" evidence="6">
    <location>
        <begin position="66"/>
        <end position="75"/>
    </location>
</feature>
<organism evidence="7 8">
    <name type="scientific">Hyphodiscus hymeniophilus</name>
    <dbReference type="NCBI Taxonomy" id="353542"/>
    <lineage>
        <taxon>Eukaryota</taxon>
        <taxon>Fungi</taxon>
        <taxon>Dikarya</taxon>
        <taxon>Ascomycota</taxon>
        <taxon>Pezizomycotina</taxon>
        <taxon>Leotiomycetes</taxon>
        <taxon>Helotiales</taxon>
        <taxon>Hyphodiscaceae</taxon>
        <taxon>Hyphodiscus</taxon>
    </lineage>
</organism>
<dbReference type="EMBL" id="VNKQ01000002">
    <property type="protein sequence ID" value="KAG0652913.1"/>
    <property type="molecule type" value="Genomic_DNA"/>
</dbReference>
<feature type="region of interest" description="Disordered" evidence="6">
    <location>
        <begin position="504"/>
        <end position="541"/>
    </location>
</feature>
<evidence type="ECO:0000256" key="4">
    <source>
        <dbReference type="ARBA" id="ARBA00034706"/>
    </source>
</evidence>
<dbReference type="Proteomes" id="UP000785200">
    <property type="component" value="Unassembled WGS sequence"/>
</dbReference>
<dbReference type="Gene3D" id="2.160.10.10">
    <property type="entry name" value="Hexapeptide repeat proteins"/>
    <property type="match status" value="1"/>
</dbReference>
<keyword evidence="8" id="KW-1185">Reference proteome</keyword>
<evidence type="ECO:0000313" key="8">
    <source>
        <dbReference type="Proteomes" id="UP000785200"/>
    </source>
</evidence>
<dbReference type="AlphaFoldDB" id="A0A9P6VRL3"/>
<dbReference type="CDD" id="cd09917">
    <property type="entry name" value="F-box_SF"/>
    <property type="match status" value="1"/>
</dbReference>
<keyword evidence="2" id="KW-0963">Cytoplasm</keyword>
<evidence type="ECO:0000313" key="7">
    <source>
        <dbReference type="EMBL" id="KAG0652913.1"/>
    </source>
</evidence>
<accession>A0A9P6VRL3</accession>
<dbReference type="SUPFAM" id="SSF51161">
    <property type="entry name" value="Trimeric LpxA-like enzymes"/>
    <property type="match status" value="1"/>
</dbReference>
<feature type="compositionally biased region" description="Basic and acidic residues" evidence="6">
    <location>
        <begin position="504"/>
        <end position="516"/>
    </location>
</feature>
<evidence type="ECO:0000256" key="1">
    <source>
        <dbReference type="ARBA" id="ARBA00004245"/>
    </source>
</evidence>
<comment type="similarity">
    <text evidence="4">Belongs to the dynactin subunits 5/6 family. Dynactin subunit 5 subfamily.</text>
</comment>
<gene>
    <name evidence="7" type="ORF">D0Z07_0234</name>
</gene>
<dbReference type="InterPro" id="IPR011004">
    <property type="entry name" value="Trimer_LpxA-like_sf"/>
</dbReference>
<dbReference type="GO" id="GO:0005869">
    <property type="term" value="C:dynactin complex"/>
    <property type="evidence" value="ECO:0007669"/>
    <property type="project" value="TreeGrafter"/>
</dbReference>
<dbReference type="InterPro" id="IPR047125">
    <property type="entry name" value="DCTN5"/>
</dbReference>
<keyword evidence="3" id="KW-0206">Cytoskeleton</keyword>
<evidence type="ECO:0000256" key="6">
    <source>
        <dbReference type="SAM" id="MobiDB-lite"/>
    </source>
</evidence>
<comment type="caution">
    <text evidence="7">The sequence shown here is derived from an EMBL/GenBank/DDBJ whole genome shotgun (WGS) entry which is preliminary data.</text>
</comment>
<comment type="subcellular location">
    <subcellularLocation>
        <location evidence="1">Cytoplasm</location>
        <location evidence="1">Cytoskeleton</location>
    </subcellularLocation>
</comment>
<evidence type="ECO:0000256" key="2">
    <source>
        <dbReference type="ARBA" id="ARBA00022490"/>
    </source>
</evidence>
<name>A0A9P6VRL3_9HELO</name>
<dbReference type="Pfam" id="PF21711">
    <property type="entry name" value="DCTN5"/>
    <property type="match status" value="1"/>
</dbReference>
<reference evidence="7" key="1">
    <citation type="submission" date="2019-07" db="EMBL/GenBank/DDBJ databases">
        <title>Hyphodiscus hymeniophilus genome sequencing and assembly.</title>
        <authorList>
            <person name="Kramer G."/>
            <person name="Nodwell J."/>
        </authorList>
    </citation>
    <scope>NUCLEOTIDE SEQUENCE</scope>
    <source>
        <strain evidence="7">ATCC 34498</strain>
    </source>
</reference>
<protein>
    <recommendedName>
        <fullName evidence="5">Dynactin subunit 5</fullName>
    </recommendedName>
</protein>
<proteinExistence type="inferred from homology"/>
<dbReference type="CDD" id="cd03359">
    <property type="entry name" value="LbH_Dynactin_5"/>
    <property type="match status" value="1"/>
</dbReference>
<dbReference type="PANTHER" id="PTHR46126:SF1">
    <property type="entry name" value="DYNACTIN SUBUNIT 5"/>
    <property type="match status" value="1"/>
</dbReference>
<dbReference type="OrthoDB" id="5296720at2759"/>
<evidence type="ECO:0000256" key="3">
    <source>
        <dbReference type="ARBA" id="ARBA00023212"/>
    </source>
</evidence>
<feature type="region of interest" description="Disordered" evidence="6">
    <location>
        <begin position="1"/>
        <end position="75"/>
    </location>
</feature>